<dbReference type="Proteomes" id="UP000824469">
    <property type="component" value="Unassembled WGS sequence"/>
</dbReference>
<dbReference type="PRINTS" id="PR01415">
    <property type="entry name" value="ANKYRIN"/>
</dbReference>
<evidence type="ECO:0000256" key="5">
    <source>
        <dbReference type="PROSITE-ProRule" id="PRU00023"/>
    </source>
</evidence>
<dbReference type="InterPro" id="IPR000582">
    <property type="entry name" value="Acyl-CoA-binding_protein"/>
</dbReference>
<reference evidence="9 10" key="1">
    <citation type="journal article" date="2021" name="Nat. Plants">
        <title>The Taxus genome provides insights into paclitaxel biosynthesis.</title>
        <authorList>
            <person name="Xiong X."/>
            <person name="Gou J."/>
            <person name="Liao Q."/>
            <person name="Li Y."/>
            <person name="Zhou Q."/>
            <person name="Bi G."/>
            <person name="Li C."/>
            <person name="Du R."/>
            <person name="Wang X."/>
            <person name="Sun T."/>
            <person name="Guo L."/>
            <person name="Liang H."/>
            <person name="Lu P."/>
            <person name="Wu Y."/>
            <person name="Zhang Z."/>
            <person name="Ro D.K."/>
            <person name="Shang Y."/>
            <person name="Huang S."/>
            <person name="Yan J."/>
        </authorList>
    </citation>
    <scope>NUCLEOTIDE SEQUENCE [LARGE SCALE GENOMIC DNA]</scope>
    <source>
        <strain evidence="9">Ta-2019</strain>
    </source>
</reference>
<protein>
    <recommendedName>
        <fullName evidence="8">ACB domain-containing protein</fullName>
    </recommendedName>
</protein>
<dbReference type="PROSITE" id="PS51228">
    <property type="entry name" value="ACB_2"/>
    <property type="match status" value="1"/>
</dbReference>
<evidence type="ECO:0000313" key="10">
    <source>
        <dbReference type="Proteomes" id="UP000824469"/>
    </source>
</evidence>
<evidence type="ECO:0000256" key="4">
    <source>
        <dbReference type="ARBA" id="ARBA00023121"/>
    </source>
</evidence>
<dbReference type="PROSITE" id="PS50297">
    <property type="entry name" value="ANK_REP_REGION"/>
    <property type="match status" value="2"/>
</dbReference>
<dbReference type="InterPro" id="IPR002110">
    <property type="entry name" value="Ankyrin_rpt"/>
</dbReference>
<evidence type="ECO:0000259" key="8">
    <source>
        <dbReference type="PROSITE" id="PS51228"/>
    </source>
</evidence>
<feature type="repeat" description="ANK" evidence="5">
    <location>
        <begin position="424"/>
        <end position="456"/>
    </location>
</feature>
<dbReference type="AlphaFoldDB" id="A0AA38GLS9"/>
<keyword evidence="2" id="KW-0677">Repeat</keyword>
<comment type="caution">
    <text evidence="9">The sequence shown here is derived from an EMBL/GenBank/DDBJ whole genome shotgun (WGS) entry which is preliminary data.</text>
</comment>
<feature type="region of interest" description="Disordered" evidence="6">
    <location>
        <begin position="318"/>
        <end position="341"/>
    </location>
</feature>
<dbReference type="OMA" id="EAPNSIC"/>
<dbReference type="Gene3D" id="1.20.80.10">
    <property type="match status" value="1"/>
</dbReference>
<dbReference type="Pfam" id="PF00887">
    <property type="entry name" value="ACBP"/>
    <property type="match status" value="1"/>
</dbReference>
<name>A0AA38GLS9_TAXCH</name>
<evidence type="ECO:0000313" key="9">
    <source>
        <dbReference type="EMBL" id="KAH9324443.1"/>
    </source>
</evidence>
<keyword evidence="7" id="KW-0812">Transmembrane</keyword>
<dbReference type="SUPFAM" id="SSF48403">
    <property type="entry name" value="Ankyrin repeat"/>
    <property type="match status" value="1"/>
</dbReference>
<feature type="domain" description="ACB" evidence="8">
    <location>
        <begin position="229"/>
        <end position="318"/>
    </location>
</feature>
<keyword evidence="7" id="KW-0472">Membrane</keyword>
<dbReference type="PROSITE" id="PS50088">
    <property type="entry name" value="ANK_REPEAT"/>
    <property type="match status" value="2"/>
</dbReference>
<evidence type="ECO:0000256" key="7">
    <source>
        <dbReference type="SAM" id="Phobius"/>
    </source>
</evidence>
<dbReference type="PANTHER" id="PTHR24119:SF0">
    <property type="entry name" value="ACYL-COA-BINDING DOMAIN-CONTAINING PROTEIN 6"/>
    <property type="match status" value="1"/>
</dbReference>
<dbReference type="InterPro" id="IPR036770">
    <property type="entry name" value="Ankyrin_rpt-contain_sf"/>
</dbReference>
<dbReference type="InterPro" id="IPR035984">
    <property type="entry name" value="Acyl-CoA-binding_sf"/>
</dbReference>
<feature type="repeat" description="ANK" evidence="5">
    <location>
        <begin position="391"/>
        <end position="423"/>
    </location>
</feature>
<feature type="transmembrane region" description="Helical" evidence="7">
    <location>
        <begin position="12"/>
        <end position="31"/>
    </location>
</feature>
<dbReference type="GO" id="GO:0000062">
    <property type="term" value="F:fatty-acyl-CoA binding"/>
    <property type="evidence" value="ECO:0007669"/>
    <property type="project" value="InterPro"/>
</dbReference>
<feature type="region of interest" description="Disordered" evidence="6">
    <location>
        <begin position="185"/>
        <end position="222"/>
    </location>
</feature>
<dbReference type="SMART" id="SM00248">
    <property type="entry name" value="ANK"/>
    <property type="match status" value="2"/>
</dbReference>
<keyword evidence="10" id="KW-1185">Reference proteome</keyword>
<dbReference type="Pfam" id="PF12796">
    <property type="entry name" value="Ank_2"/>
    <property type="match status" value="1"/>
</dbReference>
<sequence>MGDWVELAQSAFIALIFAFMIAKLISIVVSFRGDNLRITRDVAPDYFPESVDEAQSWTELQNVEGKRVPGNYAEENEGNESETLEKYVKTLSGEGLEAETLEKDGEIVRNEGSEVLTFGKGDRALRGKGLEVQTVGGDVEALRSEGMNNQTLGKVDKTLASEGLEVQTLGKYDKNLRAKDLEVESLGTGGKAQSSEGLGDEFGSERLHGESHLGEEEDDDWEGVESTELDEAFGAAASYIATMAGQSTERIPNDVQLQFYGLYKLATEGPCTVPQPSALKITARAKWHAWQRLGTMSPEAAMQKYIALLTDVRPSWADGMKQKSRKNDEESSHQSTTKGAIGPVFSSFANYEGSDDETKLEITHSYASKGETTGLLQVLDQGYAVDMKDSQGRTALHWAADRGHLKTLEILISKGADVNAKDMEGQTPLHYAFVCEQEDIARYLIDNGADASVKDNDGEAPNSICPPKWTWMSGNM</sequence>
<dbReference type="EMBL" id="JAHRHJ020000002">
    <property type="protein sequence ID" value="KAH9324443.1"/>
    <property type="molecule type" value="Genomic_DNA"/>
</dbReference>
<evidence type="ECO:0000256" key="2">
    <source>
        <dbReference type="ARBA" id="ARBA00022737"/>
    </source>
</evidence>
<dbReference type="PRINTS" id="PR00689">
    <property type="entry name" value="ACOABINDINGP"/>
</dbReference>
<evidence type="ECO:0000256" key="1">
    <source>
        <dbReference type="ARBA" id="ARBA00005567"/>
    </source>
</evidence>
<keyword evidence="4" id="KW-0446">Lipid-binding</keyword>
<proteinExistence type="inferred from homology"/>
<feature type="compositionally biased region" description="Basic and acidic residues" evidence="6">
    <location>
        <begin position="203"/>
        <end position="214"/>
    </location>
</feature>
<keyword evidence="7" id="KW-1133">Transmembrane helix</keyword>
<gene>
    <name evidence="9" type="ORF">KI387_004621</name>
</gene>
<dbReference type="SUPFAM" id="SSF47027">
    <property type="entry name" value="Acyl-CoA binding protein"/>
    <property type="match status" value="1"/>
</dbReference>
<accession>A0AA38GLS9</accession>
<organism evidence="9 10">
    <name type="scientific">Taxus chinensis</name>
    <name type="common">Chinese yew</name>
    <name type="synonym">Taxus wallichiana var. chinensis</name>
    <dbReference type="NCBI Taxonomy" id="29808"/>
    <lineage>
        <taxon>Eukaryota</taxon>
        <taxon>Viridiplantae</taxon>
        <taxon>Streptophyta</taxon>
        <taxon>Embryophyta</taxon>
        <taxon>Tracheophyta</taxon>
        <taxon>Spermatophyta</taxon>
        <taxon>Pinopsida</taxon>
        <taxon>Pinidae</taxon>
        <taxon>Conifers II</taxon>
        <taxon>Cupressales</taxon>
        <taxon>Taxaceae</taxon>
        <taxon>Taxus</taxon>
    </lineage>
</organism>
<dbReference type="Gene3D" id="1.25.40.20">
    <property type="entry name" value="Ankyrin repeat-containing domain"/>
    <property type="match status" value="2"/>
</dbReference>
<dbReference type="InterPro" id="IPR014352">
    <property type="entry name" value="FERM/acyl-CoA-bd_prot_sf"/>
</dbReference>
<evidence type="ECO:0000256" key="3">
    <source>
        <dbReference type="ARBA" id="ARBA00023043"/>
    </source>
</evidence>
<evidence type="ECO:0000256" key="6">
    <source>
        <dbReference type="SAM" id="MobiDB-lite"/>
    </source>
</evidence>
<dbReference type="PANTHER" id="PTHR24119">
    <property type="entry name" value="ACYL-COA-BINDING DOMAIN-CONTAINING PROTEIN 6"/>
    <property type="match status" value="1"/>
</dbReference>
<comment type="similarity">
    <text evidence="1">Belongs to the ACBP family.</text>
</comment>
<keyword evidence="3 5" id="KW-0040">ANK repeat</keyword>